<feature type="compositionally biased region" description="Basic and acidic residues" evidence="13">
    <location>
        <begin position="591"/>
        <end position="604"/>
    </location>
</feature>
<dbReference type="PANTHER" id="PTHR47959:SF8">
    <property type="entry name" value="RNA HELICASE"/>
    <property type="match status" value="1"/>
</dbReference>
<feature type="domain" description="DEAD-box RNA helicase Q" evidence="16">
    <location>
        <begin position="13"/>
        <end position="41"/>
    </location>
</feature>
<comment type="similarity">
    <text evidence="3">Belongs to the DEAD box helicase family. DDX54/DBP10 subfamily.</text>
</comment>
<dbReference type="SMART" id="SM01123">
    <property type="entry name" value="DBP10CT"/>
    <property type="match status" value="1"/>
</dbReference>
<dbReference type="Proteomes" id="UP001150569">
    <property type="component" value="Unassembled WGS sequence"/>
</dbReference>
<dbReference type="InterPro" id="IPR050079">
    <property type="entry name" value="DEAD_box_RNA_helicase"/>
</dbReference>
<dbReference type="InterPro" id="IPR014001">
    <property type="entry name" value="Helicase_ATP-bd"/>
</dbReference>
<dbReference type="GO" id="GO:0005730">
    <property type="term" value="C:nucleolus"/>
    <property type="evidence" value="ECO:0007669"/>
    <property type="project" value="UniProtKB-SubCell"/>
</dbReference>
<keyword evidence="18" id="KW-1185">Reference proteome</keyword>
<evidence type="ECO:0000256" key="11">
    <source>
        <dbReference type="ARBA" id="ARBA00047984"/>
    </source>
</evidence>
<proteinExistence type="inferred from homology"/>
<comment type="catalytic activity">
    <reaction evidence="11">
        <text>ATP + H2O = ADP + phosphate + H(+)</text>
        <dbReference type="Rhea" id="RHEA:13065"/>
        <dbReference type="ChEBI" id="CHEBI:15377"/>
        <dbReference type="ChEBI" id="CHEBI:15378"/>
        <dbReference type="ChEBI" id="CHEBI:30616"/>
        <dbReference type="ChEBI" id="CHEBI:43474"/>
        <dbReference type="ChEBI" id="CHEBI:456216"/>
        <dbReference type="EC" id="3.6.4.13"/>
    </reaction>
</comment>
<dbReference type="Pfam" id="PF00270">
    <property type="entry name" value="DEAD"/>
    <property type="match status" value="1"/>
</dbReference>
<keyword evidence="8" id="KW-0067">ATP-binding</keyword>
<evidence type="ECO:0000256" key="6">
    <source>
        <dbReference type="ARBA" id="ARBA00022801"/>
    </source>
</evidence>
<keyword evidence="10" id="KW-0539">Nucleus</keyword>
<dbReference type="GO" id="GO:0003724">
    <property type="term" value="F:RNA helicase activity"/>
    <property type="evidence" value="ECO:0007669"/>
    <property type="project" value="UniProtKB-EC"/>
</dbReference>
<dbReference type="PANTHER" id="PTHR47959">
    <property type="entry name" value="ATP-DEPENDENT RNA HELICASE RHLE-RELATED"/>
    <property type="match status" value="1"/>
</dbReference>
<dbReference type="InterPro" id="IPR011545">
    <property type="entry name" value="DEAD/DEAH_box_helicase_dom"/>
</dbReference>
<evidence type="ECO:0000256" key="9">
    <source>
        <dbReference type="ARBA" id="ARBA00022884"/>
    </source>
</evidence>
<evidence type="ECO:0000259" key="14">
    <source>
        <dbReference type="PROSITE" id="PS51192"/>
    </source>
</evidence>
<dbReference type="Pfam" id="PF00271">
    <property type="entry name" value="Helicase_C"/>
    <property type="match status" value="1"/>
</dbReference>
<dbReference type="PROSITE" id="PS51192">
    <property type="entry name" value="HELICASE_ATP_BIND_1"/>
    <property type="match status" value="1"/>
</dbReference>
<dbReference type="InterPro" id="IPR027417">
    <property type="entry name" value="P-loop_NTPase"/>
</dbReference>
<organism evidence="17 18">
    <name type="scientific">Tieghemiomyces parasiticus</name>
    <dbReference type="NCBI Taxonomy" id="78921"/>
    <lineage>
        <taxon>Eukaryota</taxon>
        <taxon>Fungi</taxon>
        <taxon>Fungi incertae sedis</taxon>
        <taxon>Zoopagomycota</taxon>
        <taxon>Kickxellomycotina</taxon>
        <taxon>Dimargaritomycetes</taxon>
        <taxon>Dimargaritales</taxon>
        <taxon>Dimargaritaceae</taxon>
        <taxon>Tieghemiomyces</taxon>
    </lineage>
</organism>
<evidence type="ECO:0000259" key="16">
    <source>
        <dbReference type="PROSITE" id="PS51195"/>
    </source>
</evidence>
<dbReference type="SMART" id="SM00487">
    <property type="entry name" value="DEXDc"/>
    <property type="match status" value="1"/>
</dbReference>
<evidence type="ECO:0000256" key="3">
    <source>
        <dbReference type="ARBA" id="ARBA00010379"/>
    </source>
</evidence>
<feature type="domain" description="Helicase ATP-binding" evidence="14">
    <location>
        <begin position="44"/>
        <end position="216"/>
    </location>
</feature>
<dbReference type="Gene3D" id="3.40.50.300">
    <property type="entry name" value="P-loop containing nucleotide triphosphate hydrolases"/>
    <property type="match status" value="2"/>
</dbReference>
<feature type="region of interest" description="Disordered" evidence="13">
    <location>
        <begin position="275"/>
        <end position="300"/>
    </location>
</feature>
<dbReference type="CDD" id="cd17959">
    <property type="entry name" value="DEADc_DDX54"/>
    <property type="match status" value="1"/>
</dbReference>
<dbReference type="GO" id="GO:0003723">
    <property type="term" value="F:RNA binding"/>
    <property type="evidence" value="ECO:0007669"/>
    <property type="project" value="UniProtKB-KW"/>
</dbReference>
<dbReference type="GO" id="GO:0005829">
    <property type="term" value="C:cytosol"/>
    <property type="evidence" value="ECO:0007669"/>
    <property type="project" value="TreeGrafter"/>
</dbReference>
<evidence type="ECO:0000313" key="18">
    <source>
        <dbReference type="Proteomes" id="UP001150569"/>
    </source>
</evidence>
<comment type="function">
    <text evidence="1">ATP-binding RNA helicase involved in the biogenesis of 60S ribosomal subunits and is required for the normal formation of 25S and 5.8S rRNAs.</text>
</comment>
<evidence type="ECO:0000256" key="13">
    <source>
        <dbReference type="SAM" id="MobiDB-lite"/>
    </source>
</evidence>
<dbReference type="PROSITE" id="PS51195">
    <property type="entry name" value="Q_MOTIF"/>
    <property type="match status" value="1"/>
</dbReference>
<dbReference type="EMBL" id="JANBPT010000210">
    <property type="protein sequence ID" value="KAJ1925731.1"/>
    <property type="molecule type" value="Genomic_DNA"/>
</dbReference>
<dbReference type="SMART" id="SM00490">
    <property type="entry name" value="HELICc"/>
    <property type="match status" value="1"/>
</dbReference>
<dbReference type="PROSITE" id="PS00039">
    <property type="entry name" value="DEAD_ATP_HELICASE"/>
    <property type="match status" value="1"/>
</dbReference>
<keyword evidence="7 17" id="KW-0347">Helicase</keyword>
<protein>
    <recommendedName>
        <fullName evidence="4">RNA helicase</fullName>
        <ecNumber evidence="4">3.6.4.13</ecNumber>
    </recommendedName>
</protein>
<feature type="compositionally biased region" description="Basic residues" evidence="13">
    <location>
        <begin position="275"/>
        <end position="284"/>
    </location>
</feature>
<evidence type="ECO:0000259" key="15">
    <source>
        <dbReference type="PROSITE" id="PS51194"/>
    </source>
</evidence>
<evidence type="ECO:0000256" key="4">
    <source>
        <dbReference type="ARBA" id="ARBA00012552"/>
    </source>
</evidence>
<evidence type="ECO:0000256" key="2">
    <source>
        <dbReference type="ARBA" id="ARBA00004604"/>
    </source>
</evidence>
<dbReference type="InterPro" id="IPR014014">
    <property type="entry name" value="RNA_helicase_DEAD_Q_motif"/>
</dbReference>
<dbReference type="InterPro" id="IPR001650">
    <property type="entry name" value="Helicase_C-like"/>
</dbReference>
<dbReference type="GO" id="GO:0005524">
    <property type="term" value="F:ATP binding"/>
    <property type="evidence" value="ECO:0007669"/>
    <property type="project" value="UniProtKB-KW"/>
</dbReference>
<dbReference type="FunFam" id="3.40.50.300:FF:000865">
    <property type="entry name" value="ATP-dependent RNA helicase DDX54"/>
    <property type="match status" value="1"/>
</dbReference>
<feature type="compositionally biased region" description="Acidic residues" evidence="13">
    <location>
        <begin position="614"/>
        <end position="627"/>
    </location>
</feature>
<evidence type="ECO:0000256" key="8">
    <source>
        <dbReference type="ARBA" id="ARBA00022840"/>
    </source>
</evidence>
<evidence type="ECO:0000256" key="7">
    <source>
        <dbReference type="ARBA" id="ARBA00022806"/>
    </source>
</evidence>
<dbReference type="SUPFAM" id="SSF52540">
    <property type="entry name" value="P-loop containing nucleoside triphosphate hydrolases"/>
    <property type="match status" value="2"/>
</dbReference>
<evidence type="ECO:0000256" key="5">
    <source>
        <dbReference type="ARBA" id="ARBA00022741"/>
    </source>
</evidence>
<keyword evidence="6 17" id="KW-0378">Hydrolase</keyword>
<accession>A0A9W8DZ73</accession>
<feature type="region of interest" description="Disordered" evidence="13">
    <location>
        <begin position="755"/>
        <end position="857"/>
    </location>
</feature>
<dbReference type="InterPro" id="IPR012541">
    <property type="entry name" value="DBP10_C"/>
</dbReference>
<comment type="subcellular location">
    <subcellularLocation>
        <location evidence="2">Nucleus</location>
        <location evidence="2">Nucleolus</location>
    </subcellularLocation>
</comment>
<name>A0A9W8DZ73_9FUNG</name>
<evidence type="ECO:0000256" key="12">
    <source>
        <dbReference type="PROSITE-ProRule" id="PRU00552"/>
    </source>
</evidence>
<dbReference type="CDD" id="cd18787">
    <property type="entry name" value="SF2_C_DEAD"/>
    <property type="match status" value="1"/>
</dbReference>
<evidence type="ECO:0000256" key="10">
    <source>
        <dbReference type="ARBA" id="ARBA00023242"/>
    </source>
</evidence>
<dbReference type="GO" id="GO:0016787">
    <property type="term" value="F:hydrolase activity"/>
    <property type="evidence" value="ECO:0007669"/>
    <property type="project" value="UniProtKB-KW"/>
</dbReference>
<dbReference type="InterPro" id="IPR000629">
    <property type="entry name" value="RNA-helicase_DEAD-box_CS"/>
</dbReference>
<sequence>MQAPMNRKKPKSGGFQSMDLIPNLFRAIQRKGYKQPTPIQRKCIPLVLSGKDVVGMARTGSGKTAAFLIPLINKLRQHSAKVGIRGLILSPSRELALQTQRVTGELSKYSDLRNGAIVGGNSISDQYALLATNPDIIIATPGRFLHLLVEMNLDLSTVEYVVFDEADRLFEMGFTVQLHEILNRLPATRQTLLFSATLPKTLVDFAKAGLEEPELVRLDAETKVSEELEMAFFHVTAPEKEAALLYLLREVIKLPVTTLEERRVAAQQFAQIKARPRRKGKGKGKSGSDAEEDDDDDNDEEIERVLTRQRSGGPKANIDHQTIIFVATKHHVEYLAQLLLEVGYAVAYIYGSLDQTARKIQIENFRAGRSTVLVVTDVAARGIDIPILQNVVNYHFVDNCKTFVHRVGRVARAGRRGWAYSLVTNEEMPYVLDLQLFLGRRLLVGQQGAEGGTLDYSKDVVIGRLPNELMMDDMEWVTSRVENSIIMVDQRRMATNGYKLFSRTRQAAASESHKRCKELLQSPAAQDTHPLLTAHFDDAERQRMVMVSAISQFRPAETVFEVGCRGTKNVTPATLLMRKRRDQMDKVITETRQRKAEAREEYNRKVQLGAYQSDSDDDGSNASDDDDARPVGKKARSAATQAKEEEEVDLDAAFPSRLAAPAQSYRDPEYYMSHAQSGANTERGYAVSKGGSFAEQAQKALFDVNADDQADIIRKRKALRWDAKKKNFVRGTGIGADNKKLIKSESGVLLPASYSSGSYQEWQSKHGMSIPRSGEQELRGAHIPSSSGRGGGRGGGRGRGRGGRGGATGDRGDNKGKGNNKGKPKSELRDAGQIAKLRRDELNKPTRGSNKSGKRKR</sequence>
<feature type="domain" description="Helicase C-terminal" evidence="15">
    <location>
        <begin position="301"/>
        <end position="457"/>
    </location>
</feature>
<keyword evidence="9" id="KW-0694">RNA-binding</keyword>
<dbReference type="InterPro" id="IPR033517">
    <property type="entry name" value="DDX54/DBP10_DEAD-box_helicase"/>
</dbReference>
<dbReference type="OrthoDB" id="10261375at2759"/>
<feature type="compositionally biased region" description="Acidic residues" evidence="13">
    <location>
        <begin position="289"/>
        <end position="300"/>
    </location>
</feature>
<dbReference type="AlphaFoldDB" id="A0A9W8DZ73"/>
<feature type="short sequence motif" description="Q motif" evidence="12">
    <location>
        <begin position="13"/>
        <end position="41"/>
    </location>
</feature>
<evidence type="ECO:0000256" key="1">
    <source>
        <dbReference type="ARBA" id="ARBA00003706"/>
    </source>
</evidence>
<gene>
    <name evidence="17" type="primary">DBP10_2</name>
    <name evidence="17" type="ORF">IWQ60_004371</name>
</gene>
<dbReference type="EC" id="3.6.4.13" evidence="4"/>
<feature type="region of interest" description="Disordered" evidence="13">
    <location>
        <begin position="591"/>
        <end position="655"/>
    </location>
</feature>
<keyword evidence="5" id="KW-0547">Nucleotide-binding</keyword>
<dbReference type="Pfam" id="PF08147">
    <property type="entry name" value="DBP10CT"/>
    <property type="match status" value="1"/>
</dbReference>
<evidence type="ECO:0000313" key="17">
    <source>
        <dbReference type="EMBL" id="KAJ1925731.1"/>
    </source>
</evidence>
<reference evidence="17" key="1">
    <citation type="submission" date="2022-07" db="EMBL/GenBank/DDBJ databases">
        <title>Phylogenomic reconstructions and comparative analyses of Kickxellomycotina fungi.</title>
        <authorList>
            <person name="Reynolds N.K."/>
            <person name="Stajich J.E."/>
            <person name="Barry K."/>
            <person name="Grigoriev I.V."/>
            <person name="Crous P."/>
            <person name="Smith M.E."/>
        </authorList>
    </citation>
    <scope>NUCLEOTIDE SEQUENCE</scope>
    <source>
        <strain evidence="17">RSA 861</strain>
    </source>
</reference>
<dbReference type="PROSITE" id="PS51194">
    <property type="entry name" value="HELICASE_CTER"/>
    <property type="match status" value="1"/>
</dbReference>
<comment type="caution">
    <text evidence="17">The sequence shown here is derived from an EMBL/GenBank/DDBJ whole genome shotgun (WGS) entry which is preliminary data.</text>
</comment>